<dbReference type="EMBL" id="LAZR01008985">
    <property type="protein sequence ID" value="KKM75391.1"/>
    <property type="molecule type" value="Genomic_DNA"/>
</dbReference>
<protein>
    <submittedName>
        <fullName evidence="1">Uncharacterized protein</fullName>
    </submittedName>
</protein>
<name>A0A0F9LA10_9ZZZZ</name>
<evidence type="ECO:0000313" key="4">
    <source>
        <dbReference type="EMBL" id="KKM75391.1"/>
    </source>
</evidence>
<dbReference type="EMBL" id="LAZR01009428">
    <property type="protein sequence ID" value="KKM72652.1"/>
    <property type="molecule type" value="Genomic_DNA"/>
</dbReference>
<dbReference type="EMBL" id="LAZR01009415">
    <property type="protein sequence ID" value="KKM72719.1"/>
    <property type="molecule type" value="Genomic_DNA"/>
</dbReference>
<evidence type="ECO:0000313" key="2">
    <source>
        <dbReference type="EMBL" id="KKM72652.1"/>
    </source>
</evidence>
<dbReference type="AlphaFoldDB" id="A0A0F9LA10"/>
<evidence type="ECO:0000313" key="1">
    <source>
        <dbReference type="EMBL" id="KKM60895.1"/>
    </source>
</evidence>
<gene>
    <name evidence="4" type="ORF">LCGC14_1390690</name>
    <name evidence="3" type="ORF">LCGC14_1417720</name>
    <name evidence="2" type="ORF">LCGC14_1418350</name>
    <name evidence="1" type="ORF">LCGC14_1537190</name>
</gene>
<accession>A0A0F9LA10</accession>
<dbReference type="EMBL" id="LAZR01011589">
    <property type="protein sequence ID" value="KKM60895.1"/>
    <property type="molecule type" value="Genomic_DNA"/>
</dbReference>
<sequence length="77" mass="9589">MKMLLKDPEIEPYKMYLDFDSIEKIFYHNLYFVENTFTLKIELTHLSKKDVKKNKIKQNIKYEKFDLTKYTYILHFE</sequence>
<comment type="caution">
    <text evidence="1">The sequence shown here is derived from an EMBL/GenBank/DDBJ whole genome shotgun (WGS) entry which is preliminary data.</text>
</comment>
<evidence type="ECO:0000313" key="3">
    <source>
        <dbReference type="EMBL" id="KKM72719.1"/>
    </source>
</evidence>
<proteinExistence type="predicted"/>
<organism evidence="1">
    <name type="scientific">marine sediment metagenome</name>
    <dbReference type="NCBI Taxonomy" id="412755"/>
    <lineage>
        <taxon>unclassified sequences</taxon>
        <taxon>metagenomes</taxon>
        <taxon>ecological metagenomes</taxon>
    </lineage>
</organism>
<reference evidence="1" key="1">
    <citation type="journal article" date="2015" name="Nature">
        <title>Complex archaea that bridge the gap between prokaryotes and eukaryotes.</title>
        <authorList>
            <person name="Spang A."/>
            <person name="Saw J.H."/>
            <person name="Jorgensen S.L."/>
            <person name="Zaremba-Niedzwiedzka K."/>
            <person name="Martijn J."/>
            <person name="Lind A.E."/>
            <person name="van Eijk R."/>
            <person name="Schleper C."/>
            <person name="Guy L."/>
            <person name="Ettema T.J."/>
        </authorList>
    </citation>
    <scope>NUCLEOTIDE SEQUENCE</scope>
</reference>